<keyword evidence="2" id="KW-0479">Metal-binding</keyword>
<dbReference type="InterPro" id="IPR050584">
    <property type="entry name" value="Cholesterol_7-desaturase"/>
</dbReference>
<dbReference type="STRING" id="326474.AWB65_01210"/>
<evidence type="ECO:0000256" key="3">
    <source>
        <dbReference type="ARBA" id="ARBA00023002"/>
    </source>
</evidence>
<evidence type="ECO:0000313" key="9">
    <source>
        <dbReference type="Proteomes" id="UP000054977"/>
    </source>
</evidence>
<gene>
    <name evidence="8" type="ORF">AWB65_01210</name>
</gene>
<dbReference type="PANTHER" id="PTHR21266:SF60">
    <property type="entry name" value="3-KETOSTEROID-9-ALPHA-MONOOXYGENASE, OXYGENASE COMPONENT"/>
    <property type="match status" value="1"/>
</dbReference>
<dbReference type="SUPFAM" id="SSF50022">
    <property type="entry name" value="ISP domain"/>
    <property type="match status" value="1"/>
</dbReference>
<proteinExistence type="predicted"/>
<dbReference type="Proteomes" id="UP000054977">
    <property type="component" value="Unassembled WGS sequence"/>
</dbReference>
<dbReference type="AlphaFoldDB" id="A0A158FRZ5"/>
<dbReference type="GO" id="GO:0046872">
    <property type="term" value="F:metal ion binding"/>
    <property type="evidence" value="ECO:0007669"/>
    <property type="project" value="UniProtKB-KW"/>
</dbReference>
<keyword evidence="9" id="KW-1185">Reference proteome</keyword>
<dbReference type="InterPro" id="IPR017941">
    <property type="entry name" value="Rieske_2Fe-2S"/>
</dbReference>
<dbReference type="SUPFAM" id="SSF55961">
    <property type="entry name" value="Bet v1-like"/>
    <property type="match status" value="1"/>
</dbReference>
<dbReference type="InterPro" id="IPR044043">
    <property type="entry name" value="VanA_C_cat"/>
</dbReference>
<accession>A0A158FRZ5</accession>
<feature type="region of interest" description="Disordered" evidence="6">
    <location>
        <begin position="1"/>
        <end position="26"/>
    </location>
</feature>
<protein>
    <submittedName>
        <fullName evidence="8">Rieske (2Fe-2S) domain-containing protein</fullName>
    </submittedName>
</protein>
<keyword evidence="3" id="KW-0560">Oxidoreductase</keyword>
<feature type="domain" description="Rieske" evidence="7">
    <location>
        <begin position="37"/>
        <end position="139"/>
    </location>
</feature>
<evidence type="ECO:0000256" key="2">
    <source>
        <dbReference type="ARBA" id="ARBA00022723"/>
    </source>
</evidence>
<dbReference type="CDD" id="cd03469">
    <property type="entry name" value="Rieske_RO_Alpha_N"/>
    <property type="match status" value="1"/>
</dbReference>
<dbReference type="RefSeq" id="WP_087666261.1">
    <property type="nucleotide sequence ID" value="NZ_FCNW02000003.1"/>
</dbReference>
<dbReference type="PANTHER" id="PTHR21266">
    <property type="entry name" value="IRON-SULFUR DOMAIN CONTAINING PROTEIN"/>
    <property type="match status" value="1"/>
</dbReference>
<feature type="compositionally biased region" description="Polar residues" evidence="6">
    <location>
        <begin position="1"/>
        <end position="24"/>
    </location>
</feature>
<dbReference type="GO" id="GO:0016491">
    <property type="term" value="F:oxidoreductase activity"/>
    <property type="evidence" value="ECO:0007669"/>
    <property type="project" value="UniProtKB-KW"/>
</dbReference>
<dbReference type="GO" id="GO:0051537">
    <property type="term" value="F:2 iron, 2 sulfur cluster binding"/>
    <property type="evidence" value="ECO:0007669"/>
    <property type="project" value="UniProtKB-KW"/>
</dbReference>
<reference evidence="8" key="1">
    <citation type="submission" date="2016-01" db="EMBL/GenBank/DDBJ databases">
        <authorList>
            <person name="Peeters C."/>
        </authorList>
    </citation>
    <scope>NUCLEOTIDE SEQUENCE [LARGE SCALE GENOMIC DNA]</scope>
    <source>
        <strain evidence="8">LMG 22934</strain>
    </source>
</reference>
<evidence type="ECO:0000256" key="1">
    <source>
        <dbReference type="ARBA" id="ARBA00022714"/>
    </source>
</evidence>
<keyword evidence="4" id="KW-0408">Iron</keyword>
<evidence type="ECO:0000313" key="8">
    <source>
        <dbReference type="EMBL" id="SAL22552.1"/>
    </source>
</evidence>
<dbReference type="PROSITE" id="PS51296">
    <property type="entry name" value="RIESKE"/>
    <property type="match status" value="1"/>
</dbReference>
<evidence type="ECO:0000256" key="5">
    <source>
        <dbReference type="ARBA" id="ARBA00023014"/>
    </source>
</evidence>
<keyword evidence="1" id="KW-0001">2Fe-2S</keyword>
<comment type="caution">
    <text evidence="8">The sequence shown here is derived from an EMBL/GenBank/DDBJ whole genome shotgun (WGS) entry which is preliminary data.</text>
</comment>
<dbReference type="OrthoDB" id="9790995at2"/>
<dbReference type="Gene3D" id="3.90.380.10">
    <property type="entry name" value="Naphthalene 1,2-dioxygenase Alpha Subunit, Chain A, domain 1"/>
    <property type="match status" value="1"/>
</dbReference>
<dbReference type="Gene3D" id="2.102.10.10">
    <property type="entry name" value="Rieske [2Fe-2S] iron-sulphur domain"/>
    <property type="match status" value="1"/>
</dbReference>
<dbReference type="Pfam" id="PF00355">
    <property type="entry name" value="Rieske"/>
    <property type="match status" value="1"/>
</dbReference>
<evidence type="ECO:0000256" key="4">
    <source>
        <dbReference type="ARBA" id="ARBA00023004"/>
    </source>
</evidence>
<name>A0A158FRZ5_9BURK</name>
<evidence type="ECO:0000259" key="7">
    <source>
        <dbReference type="PROSITE" id="PS51296"/>
    </source>
</evidence>
<dbReference type="Pfam" id="PF19112">
    <property type="entry name" value="VanA_C"/>
    <property type="match status" value="1"/>
</dbReference>
<evidence type="ECO:0000256" key="6">
    <source>
        <dbReference type="SAM" id="MobiDB-lite"/>
    </source>
</evidence>
<sequence>MHAALPQQTEQNAGSSDAGASQTPRDLRRVDIHPDHWYPLAWSREVKRGKTHGVFFAGDPIVLVRTDSGRVFALEDRCAHRQVPLHAGVVDGESIRCCYHGWTYDCTGRCIDVPYLGRERLPNGVRSYPCREEAGLVFVFTGDPLLAGQARFPELASASDKAYKTRRFGRAVKCHYTFMHENLMDMNHQFLHRKQMGQMKARSLGRRRGEDWVEVDYTFAREEGKQPIGEALVFGQKRGNDSTRPDDAHKDVMTIRTAYPYQTLKIRTKDDTMVMDLWIAYVPLDREQRTNRTFGLLSIRRPKVPLVLDAAWPLLVWFTERIFKEDRWIVEREQEAHDRQGADHNHEVFPVINELRALLTERGAPERDATTHGFDGRRVHLIQPVTDLPSAS</sequence>
<keyword evidence="5" id="KW-0411">Iron-sulfur</keyword>
<dbReference type="EMBL" id="FCNW02000003">
    <property type="protein sequence ID" value="SAL22552.1"/>
    <property type="molecule type" value="Genomic_DNA"/>
</dbReference>
<dbReference type="InterPro" id="IPR036922">
    <property type="entry name" value="Rieske_2Fe-2S_sf"/>
</dbReference>
<organism evidence="8 9">
    <name type="scientific">Caballeronia humi</name>
    <dbReference type="NCBI Taxonomy" id="326474"/>
    <lineage>
        <taxon>Bacteria</taxon>
        <taxon>Pseudomonadati</taxon>
        <taxon>Pseudomonadota</taxon>
        <taxon>Betaproteobacteria</taxon>
        <taxon>Burkholderiales</taxon>
        <taxon>Burkholderiaceae</taxon>
        <taxon>Caballeronia</taxon>
    </lineage>
</organism>